<keyword evidence="3" id="KW-1185">Reference proteome</keyword>
<dbReference type="EMBL" id="CAUYUJ010015731">
    <property type="protein sequence ID" value="CAK0857469.1"/>
    <property type="molecule type" value="Genomic_DNA"/>
</dbReference>
<comment type="caution">
    <text evidence="2">The sequence shown here is derived from an EMBL/GenBank/DDBJ whole genome shotgun (WGS) entry which is preliminary data.</text>
</comment>
<evidence type="ECO:0000256" key="1">
    <source>
        <dbReference type="SAM" id="MobiDB-lite"/>
    </source>
</evidence>
<organism evidence="2 3">
    <name type="scientific">Prorocentrum cordatum</name>
    <dbReference type="NCBI Taxonomy" id="2364126"/>
    <lineage>
        <taxon>Eukaryota</taxon>
        <taxon>Sar</taxon>
        <taxon>Alveolata</taxon>
        <taxon>Dinophyceae</taxon>
        <taxon>Prorocentrales</taxon>
        <taxon>Prorocentraceae</taxon>
        <taxon>Prorocentrum</taxon>
    </lineage>
</organism>
<protein>
    <submittedName>
        <fullName evidence="2">Uncharacterized protein</fullName>
    </submittedName>
</protein>
<sequence length="183" mass="18962">MDVDWADSHTHAKKGDCKWGKGMGKHGKDGKSNGDKGTDMEKTKFQGRCERCGKWKHNRRTAEKVCYAKVDHAGAWHSWGGAGRSDNGGNWGLSGGWEGAAPAPPKGGEKTTVGAITYAEAGATAWIFAVGCHGARASGAEAGDAVGLAAGAGANGSARGPGEARGDRRVGLKRGDLCEISRR</sequence>
<name>A0ABN9UDK4_9DINO</name>
<feature type="region of interest" description="Disordered" evidence="1">
    <location>
        <begin position="1"/>
        <end position="43"/>
    </location>
</feature>
<evidence type="ECO:0000313" key="2">
    <source>
        <dbReference type="EMBL" id="CAK0857469.1"/>
    </source>
</evidence>
<evidence type="ECO:0000313" key="3">
    <source>
        <dbReference type="Proteomes" id="UP001189429"/>
    </source>
</evidence>
<feature type="compositionally biased region" description="Basic and acidic residues" evidence="1">
    <location>
        <begin position="1"/>
        <end position="19"/>
    </location>
</feature>
<gene>
    <name evidence="2" type="ORF">PCOR1329_LOCUS47580</name>
</gene>
<accession>A0ABN9UDK4</accession>
<feature type="compositionally biased region" description="Basic and acidic residues" evidence="1">
    <location>
        <begin position="26"/>
        <end position="43"/>
    </location>
</feature>
<proteinExistence type="predicted"/>
<reference evidence="2" key="1">
    <citation type="submission" date="2023-10" db="EMBL/GenBank/DDBJ databases">
        <authorList>
            <person name="Chen Y."/>
            <person name="Shah S."/>
            <person name="Dougan E. K."/>
            <person name="Thang M."/>
            <person name="Chan C."/>
        </authorList>
    </citation>
    <scope>NUCLEOTIDE SEQUENCE [LARGE SCALE GENOMIC DNA]</scope>
</reference>
<dbReference type="Proteomes" id="UP001189429">
    <property type="component" value="Unassembled WGS sequence"/>
</dbReference>